<comment type="caution">
    <text evidence="3">The sequence shown here is derived from an EMBL/GenBank/DDBJ whole genome shotgun (WGS) entry which is preliminary data.</text>
</comment>
<reference evidence="3 4" key="2">
    <citation type="submission" date="2020-11" db="EMBL/GenBank/DDBJ databases">
        <title>Sulfur oxidizing isolate from Hospital Hole Sinkhole.</title>
        <authorList>
            <person name="Scott K.M."/>
        </authorList>
    </citation>
    <scope>NUCLEOTIDE SEQUENCE [LARGE SCALE GENOMIC DNA]</scope>
    <source>
        <strain evidence="3 4">HH1</strain>
    </source>
</reference>
<dbReference type="Pfam" id="PF04187">
    <property type="entry name" value="Cofac_haem_bdg"/>
    <property type="match status" value="1"/>
</dbReference>
<evidence type="ECO:0000313" key="3">
    <source>
        <dbReference type="EMBL" id="MBF6058851.1"/>
    </source>
</evidence>
<reference evidence="3 4" key="1">
    <citation type="submission" date="2020-06" db="EMBL/GenBank/DDBJ databases">
        <authorList>
            <person name="Scott K."/>
        </authorList>
    </citation>
    <scope>NUCLEOTIDE SEQUENCE [LARGE SCALE GENOMIC DNA]</scope>
    <source>
        <strain evidence="3 4">HH1</strain>
    </source>
</reference>
<protein>
    <submittedName>
        <fullName evidence="3">ChaN family lipoprotein</fullName>
    </submittedName>
</protein>
<keyword evidence="4" id="KW-1185">Reference proteome</keyword>
<dbReference type="Gene3D" id="3.40.50.11550">
    <property type="match status" value="1"/>
</dbReference>
<evidence type="ECO:0000259" key="2">
    <source>
        <dbReference type="Pfam" id="PF04187"/>
    </source>
</evidence>
<dbReference type="SUPFAM" id="SSF159501">
    <property type="entry name" value="EreA/ChaN-like"/>
    <property type="match status" value="1"/>
</dbReference>
<proteinExistence type="predicted"/>
<organism evidence="3 4">
    <name type="scientific">Thiomicrorhabdus heinhorstiae</name>
    <dbReference type="NCBI Taxonomy" id="2748010"/>
    <lineage>
        <taxon>Bacteria</taxon>
        <taxon>Pseudomonadati</taxon>
        <taxon>Pseudomonadota</taxon>
        <taxon>Gammaproteobacteria</taxon>
        <taxon>Thiotrichales</taxon>
        <taxon>Piscirickettsiaceae</taxon>
        <taxon>Thiomicrorhabdus</taxon>
    </lineage>
</organism>
<feature type="compositionally biased region" description="Polar residues" evidence="1">
    <location>
        <begin position="351"/>
        <end position="360"/>
    </location>
</feature>
<name>A0ABS0C193_9GAMM</name>
<sequence length="360" mass="40947">MLILTLALLSTACQTLPSPKAAVKSSDIQGLQTLYDYRLAGGKTLHPLNLDDLGRQLRDYDVIFFGEFHGNQASHLLEAQLLAKLYSQNPEIIVSMEMFERQQQAILNRYLDGEIGETYLVNEAPTWPNYKADYRPLVEFAKQNLLKVVAANAPGETVRCVGRYGLDYLDHLNETQKQQVAEDDQYRFPQYKQRYFEFMDKMRKLPEQRKEFSYQAQLLRDRTMAESIDKALRASETGTQLIHFNGSFHSEDRLGTVAALQARRPDLKIAVITPLRGENNPFNDLDSDKRQSNDVFYWVLPQPAEFVDNAYKMQQRRAQFQAGEAKPCLVEGLEKRLSTTEGTGNTTPTGSDSNNSGMAD</sequence>
<feature type="compositionally biased region" description="Low complexity" evidence="1">
    <location>
        <begin position="339"/>
        <end position="350"/>
    </location>
</feature>
<feature type="domain" description="Haem-binding uptake Tiki superfamily ChaN" evidence="2">
    <location>
        <begin position="55"/>
        <end position="259"/>
    </location>
</feature>
<dbReference type="Proteomes" id="UP001193680">
    <property type="component" value="Unassembled WGS sequence"/>
</dbReference>
<dbReference type="CDD" id="cd14727">
    <property type="entry name" value="ChanN-like"/>
    <property type="match status" value="1"/>
</dbReference>
<dbReference type="InterPro" id="IPR007314">
    <property type="entry name" value="Cofac_haem-bd_dom"/>
</dbReference>
<feature type="region of interest" description="Disordered" evidence="1">
    <location>
        <begin position="336"/>
        <end position="360"/>
    </location>
</feature>
<dbReference type="EMBL" id="JACBGI020000029">
    <property type="protein sequence ID" value="MBF6058851.1"/>
    <property type="molecule type" value="Genomic_DNA"/>
</dbReference>
<evidence type="ECO:0000313" key="4">
    <source>
        <dbReference type="Proteomes" id="UP001193680"/>
    </source>
</evidence>
<accession>A0ABS0C193</accession>
<evidence type="ECO:0000256" key="1">
    <source>
        <dbReference type="SAM" id="MobiDB-lite"/>
    </source>
</evidence>
<gene>
    <name evidence="3" type="ORF">H8792_010905</name>
</gene>
<keyword evidence="3" id="KW-0449">Lipoprotein</keyword>
<dbReference type="RefSeq" id="WP_185978996.1">
    <property type="nucleotide sequence ID" value="NZ_JACBGI020000029.1"/>
</dbReference>